<accession>A0AAE0QK55</accession>
<dbReference type="InterPro" id="IPR043502">
    <property type="entry name" value="DNA/RNA_pol_sf"/>
</dbReference>
<protein>
    <recommendedName>
        <fullName evidence="1">Reverse transcriptase domain-containing protein</fullName>
    </recommendedName>
</protein>
<dbReference type="Pfam" id="PF00078">
    <property type="entry name" value="RVT_1"/>
    <property type="match status" value="1"/>
</dbReference>
<gene>
    <name evidence="2" type="ORF">QTP70_008611</name>
</gene>
<dbReference type="Proteomes" id="UP001274896">
    <property type="component" value="Unassembled WGS sequence"/>
</dbReference>
<organism evidence="2 3">
    <name type="scientific">Hemibagrus guttatus</name>
    <dbReference type="NCBI Taxonomy" id="175788"/>
    <lineage>
        <taxon>Eukaryota</taxon>
        <taxon>Metazoa</taxon>
        <taxon>Chordata</taxon>
        <taxon>Craniata</taxon>
        <taxon>Vertebrata</taxon>
        <taxon>Euteleostomi</taxon>
        <taxon>Actinopterygii</taxon>
        <taxon>Neopterygii</taxon>
        <taxon>Teleostei</taxon>
        <taxon>Ostariophysi</taxon>
        <taxon>Siluriformes</taxon>
        <taxon>Bagridae</taxon>
        <taxon>Hemibagrus</taxon>
    </lineage>
</organism>
<reference evidence="2" key="1">
    <citation type="submission" date="2023-06" db="EMBL/GenBank/DDBJ databases">
        <title>Male Hemibagrus guttatus genome.</title>
        <authorList>
            <person name="Bian C."/>
        </authorList>
    </citation>
    <scope>NUCLEOTIDE SEQUENCE</scope>
    <source>
        <strain evidence="2">Male_cb2023</strain>
        <tissue evidence="2">Muscle</tissue>
    </source>
</reference>
<sequence>MDFLTNGPQSVRFGNHISSTLKLNTSIPQGCMLSPLLYSLFTHDCVPWHNSNIFIKYADDTTVVGQINNSDESAYREEIQSLSVWCSMNNLTLNATKTKEDLQKSSSSRHSPIYINESEVQL</sequence>
<feature type="domain" description="Reverse transcriptase" evidence="1">
    <location>
        <begin position="1"/>
        <end position="122"/>
    </location>
</feature>
<dbReference type="EMBL" id="JAUCMX010000014">
    <property type="protein sequence ID" value="KAK3523689.1"/>
    <property type="molecule type" value="Genomic_DNA"/>
</dbReference>
<proteinExistence type="predicted"/>
<evidence type="ECO:0000313" key="3">
    <source>
        <dbReference type="Proteomes" id="UP001274896"/>
    </source>
</evidence>
<comment type="caution">
    <text evidence="2">The sequence shown here is derived from an EMBL/GenBank/DDBJ whole genome shotgun (WGS) entry which is preliminary data.</text>
</comment>
<dbReference type="AlphaFoldDB" id="A0AAE0QK55"/>
<evidence type="ECO:0000259" key="1">
    <source>
        <dbReference type="PROSITE" id="PS50878"/>
    </source>
</evidence>
<keyword evidence="3" id="KW-1185">Reference proteome</keyword>
<dbReference type="SUPFAM" id="SSF56672">
    <property type="entry name" value="DNA/RNA polymerases"/>
    <property type="match status" value="1"/>
</dbReference>
<name>A0AAE0QK55_9TELE</name>
<dbReference type="InterPro" id="IPR000477">
    <property type="entry name" value="RT_dom"/>
</dbReference>
<dbReference type="PROSITE" id="PS50878">
    <property type="entry name" value="RT_POL"/>
    <property type="match status" value="1"/>
</dbReference>
<evidence type="ECO:0000313" key="2">
    <source>
        <dbReference type="EMBL" id="KAK3523689.1"/>
    </source>
</evidence>